<keyword evidence="1" id="KW-0472">Membrane</keyword>
<keyword evidence="1" id="KW-1133">Transmembrane helix</keyword>
<accession>A0AAV0XXD8</accession>
<dbReference type="AlphaFoldDB" id="A0AAV0XXD8"/>
<comment type="caution">
    <text evidence="2">The sequence shown here is derived from an EMBL/GenBank/DDBJ whole genome shotgun (WGS) entry which is preliminary data.</text>
</comment>
<proteinExistence type="predicted"/>
<dbReference type="Proteomes" id="UP001160148">
    <property type="component" value="Unassembled WGS sequence"/>
</dbReference>
<reference evidence="2 3" key="1">
    <citation type="submission" date="2023-01" db="EMBL/GenBank/DDBJ databases">
        <authorList>
            <person name="Whitehead M."/>
        </authorList>
    </citation>
    <scope>NUCLEOTIDE SEQUENCE [LARGE SCALE GENOMIC DNA]</scope>
</reference>
<evidence type="ECO:0000313" key="3">
    <source>
        <dbReference type="Proteomes" id="UP001160148"/>
    </source>
</evidence>
<feature type="transmembrane region" description="Helical" evidence="1">
    <location>
        <begin position="149"/>
        <end position="168"/>
    </location>
</feature>
<evidence type="ECO:0000313" key="2">
    <source>
        <dbReference type="EMBL" id="CAI6373309.1"/>
    </source>
</evidence>
<gene>
    <name evidence="2" type="ORF">MEUPH1_LOCUS27080</name>
</gene>
<organism evidence="2 3">
    <name type="scientific">Macrosiphum euphorbiae</name>
    <name type="common">potato aphid</name>
    <dbReference type="NCBI Taxonomy" id="13131"/>
    <lineage>
        <taxon>Eukaryota</taxon>
        <taxon>Metazoa</taxon>
        <taxon>Ecdysozoa</taxon>
        <taxon>Arthropoda</taxon>
        <taxon>Hexapoda</taxon>
        <taxon>Insecta</taxon>
        <taxon>Pterygota</taxon>
        <taxon>Neoptera</taxon>
        <taxon>Paraneoptera</taxon>
        <taxon>Hemiptera</taxon>
        <taxon>Sternorrhyncha</taxon>
        <taxon>Aphidomorpha</taxon>
        <taxon>Aphidoidea</taxon>
        <taxon>Aphididae</taxon>
        <taxon>Macrosiphini</taxon>
        <taxon>Macrosiphum</taxon>
    </lineage>
</organism>
<evidence type="ECO:0000256" key="1">
    <source>
        <dbReference type="SAM" id="Phobius"/>
    </source>
</evidence>
<name>A0AAV0XXD8_9HEMI</name>
<keyword evidence="1" id="KW-0812">Transmembrane</keyword>
<keyword evidence="3" id="KW-1185">Reference proteome</keyword>
<sequence>MAPYLLLVVIGAFDAHSMEVRRRGRHGAADPRGILALGRIPTPPCWRVSLDHRLQSFGKPLEQPVADKVLSYMSLRSFTLQSPIDACIWLWIPSTTGTSMCSIEEGSRSASGGSDALQLDLERRRRLIQQVRPTARTQSSRFQFITGQHFLLIFIILTIFRSIISYFLPQTFSPL</sequence>
<protein>
    <submittedName>
        <fullName evidence="2">Uncharacterized protein</fullName>
    </submittedName>
</protein>
<dbReference type="EMBL" id="CARXXK010001085">
    <property type="protein sequence ID" value="CAI6373309.1"/>
    <property type="molecule type" value="Genomic_DNA"/>
</dbReference>